<sequence>MSAFTLELLSIIISVSSGVPAMSYCSLLSAPN</sequence>
<reference evidence="1" key="2">
    <citation type="journal article" date="2015" name="Data Brief">
        <title>Shoot transcriptome of the giant reed, Arundo donax.</title>
        <authorList>
            <person name="Barrero R.A."/>
            <person name="Guerrero F.D."/>
            <person name="Moolhuijzen P."/>
            <person name="Goolsby J.A."/>
            <person name="Tidwell J."/>
            <person name="Bellgard S.E."/>
            <person name="Bellgard M.I."/>
        </authorList>
    </citation>
    <scope>NUCLEOTIDE SEQUENCE</scope>
    <source>
        <tissue evidence="1">Shoot tissue taken approximately 20 cm above the soil surface</tissue>
    </source>
</reference>
<evidence type="ECO:0000313" key="1">
    <source>
        <dbReference type="EMBL" id="JAD65621.1"/>
    </source>
</evidence>
<proteinExistence type="predicted"/>
<protein>
    <submittedName>
        <fullName evidence="1">Uncharacterized protein</fullName>
    </submittedName>
</protein>
<reference evidence="1" key="1">
    <citation type="submission" date="2014-09" db="EMBL/GenBank/DDBJ databases">
        <authorList>
            <person name="Magalhaes I.L.F."/>
            <person name="Oliveira U."/>
            <person name="Santos F.R."/>
            <person name="Vidigal T.H.D.A."/>
            <person name="Brescovit A.D."/>
            <person name="Santos A.J."/>
        </authorList>
    </citation>
    <scope>NUCLEOTIDE SEQUENCE</scope>
    <source>
        <tissue evidence="1">Shoot tissue taken approximately 20 cm above the soil surface</tissue>
    </source>
</reference>
<name>A0A0A9BQK4_ARUDO</name>
<dbReference type="EMBL" id="GBRH01232274">
    <property type="protein sequence ID" value="JAD65621.1"/>
    <property type="molecule type" value="Transcribed_RNA"/>
</dbReference>
<organism evidence="1">
    <name type="scientific">Arundo donax</name>
    <name type="common">Giant reed</name>
    <name type="synonym">Donax arundinaceus</name>
    <dbReference type="NCBI Taxonomy" id="35708"/>
    <lineage>
        <taxon>Eukaryota</taxon>
        <taxon>Viridiplantae</taxon>
        <taxon>Streptophyta</taxon>
        <taxon>Embryophyta</taxon>
        <taxon>Tracheophyta</taxon>
        <taxon>Spermatophyta</taxon>
        <taxon>Magnoliopsida</taxon>
        <taxon>Liliopsida</taxon>
        <taxon>Poales</taxon>
        <taxon>Poaceae</taxon>
        <taxon>PACMAD clade</taxon>
        <taxon>Arundinoideae</taxon>
        <taxon>Arundineae</taxon>
        <taxon>Arundo</taxon>
    </lineage>
</organism>
<accession>A0A0A9BQK4</accession>
<dbReference type="AlphaFoldDB" id="A0A0A9BQK4"/>